<evidence type="ECO:0000256" key="1">
    <source>
        <dbReference type="ARBA" id="ARBA00009156"/>
    </source>
</evidence>
<keyword evidence="2 6" id="KW-0808">Transferase</keyword>
<keyword evidence="3 6" id="KW-0418">Kinase</keyword>
<dbReference type="Gene3D" id="3.30.420.40">
    <property type="match status" value="2"/>
</dbReference>
<dbReference type="Proteomes" id="UP001179600">
    <property type="component" value="Chromosome"/>
</dbReference>
<dbReference type="Pfam" id="PF02782">
    <property type="entry name" value="FGGY_C"/>
    <property type="match status" value="1"/>
</dbReference>
<dbReference type="PANTHER" id="PTHR43095">
    <property type="entry name" value="SUGAR KINASE"/>
    <property type="match status" value="1"/>
</dbReference>
<evidence type="ECO:0000256" key="2">
    <source>
        <dbReference type="ARBA" id="ARBA00022679"/>
    </source>
</evidence>
<dbReference type="AlphaFoldDB" id="A0AAE9XES4"/>
<dbReference type="GO" id="GO:0016301">
    <property type="term" value="F:kinase activity"/>
    <property type="evidence" value="ECO:0007669"/>
    <property type="project" value="UniProtKB-KW"/>
</dbReference>
<reference evidence="6" key="1">
    <citation type="submission" date="2023-01" db="EMBL/GenBank/DDBJ databases">
        <title>Oxazolidinone resistance genes in florfenicol resistant enterococci from beef cattle and veal calves at slaughter.</title>
        <authorList>
            <person name="Biggel M."/>
        </authorList>
    </citation>
    <scope>NUCLEOTIDE SEQUENCE</scope>
    <source>
        <strain evidence="6">K204-1</strain>
    </source>
</reference>
<evidence type="ECO:0000259" key="5">
    <source>
        <dbReference type="Pfam" id="PF02782"/>
    </source>
</evidence>
<dbReference type="InterPro" id="IPR043129">
    <property type="entry name" value="ATPase_NBD"/>
</dbReference>
<protein>
    <submittedName>
        <fullName evidence="6">Autoinducer-2 kinase</fullName>
        <ecNumber evidence="6">2.7.1.189</ecNumber>
    </submittedName>
</protein>
<evidence type="ECO:0000313" key="7">
    <source>
        <dbReference type="Proteomes" id="UP001179600"/>
    </source>
</evidence>
<organism evidence="6 7">
    <name type="scientific">Vagococcus lutrae</name>
    <dbReference type="NCBI Taxonomy" id="81947"/>
    <lineage>
        <taxon>Bacteria</taxon>
        <taxon>Bacillati</taxon>
        <taxon>Bacillota</taxon>
        <taxon>Bacilli</taxon>
        <taxon>Lactobacillales</taxon>
        <taxon>Enterococcaceae</taxon>
        <taxon>Vagococcus</taxon>
    </lineage>
</organism>
<dbReference type="PIRSF" id="PIRSF000538">
    <property type="entry name" value="GlpK"/>
    <property type="match status" value="1"/>
</dbReference>
<dbReference type="InterPro" id="IPR000577">
    <property type="entry name" value="Carb_kinase_FGGY"/>
</dbReference>
<dbReference type="PANTHER" id="PTHR43095:SF5">
    <property type="entry name" value="XYLULOSE KINASE"/>
    <property type="match status" value="1"/>
</dbReference>
<evidence type="ECO:0000313" key="6">
    <source>
        <dbReference type="EMBL" id="WCG22847.1"/>
    </source>
</evidence>
<sequence length="520" mass="58375">MKKYLLAIDGGTGSVRAVLFNLEGEQVGLAQREWHHPEDPLYPGSIDFDCEQNWQLIVSCLHEIVDHYQIAPEEIAAISTTSMREGFVVYDQRGKELMAFSNVDARSKMEAVSLKTNEPELEKEVYQLTGESFALSAIPRILWLKNNKPDIYEKMTTINMLNDWIAYKLSGELTTEPSNASTTGLFSLSSRSWNVELADRLHIKSTIFPKVIESGSIIGHVTEFASSETGLAVNTPIVAGGGDAQLGTIGVGATKKDQAILFGGSFWQLEYNVSQPTIDPNYKIRGNCHAISNLWQLEAIAWSPGLAMKWFRDAFCQHEKTWAKENNSVVYDLLDSHIHDIPAGSYGMYALFSNSMDFLNLKHAAPTFINFQLDATKFNKYTFYKAIMESAGIVSYSHLEYITELVQVSPQKLIFAGGASQNKTWCQIIADIMGIPVITPKVKEATALGAALLAGLGVGLYQNIDEIETFIKWDKTYYPNIENHQHYQKIYKNWREIYQTQLTLADKKLTEHMWIAPGVK</sequence>
<gene>
    <name evidence="6" type="primary">lsrK</name>
    <name evidence="6" type="ORF">PML95_00980</name>
</gene>
<name>A0AAE9XES4_9ENTE</name>
<feature type="domain" description="Carbohydrate kinase FGGY N-terminal" evidence="4">
    <location>
        <begin position="4"/>
        <end position="250"/>
    </location>
</feature>
<dbReference type="SUPFAM" id="SSF53067">
    <property type="entry name" value="Actin-like ATPase domain"/>
    <property type="match status" value="2"/>
</dbReference>
<feature type="domain" description="Carbohydrate kinase FGGY C-terminal" evidence="5">
    <location>
        <begin position="293"/>
        <end position="456"/>
    </location>
</feature>
<dbReference type="Pfam" id="PF00370">
    <property type="entry name" value="FGGY_N"/>
    <property type="match status" value="1"/>
</dbReference>
<accession>A0AAE9XES4</accession>
<proteinExistence type="inferred from homology"/>
<dbReference type="NCBIfam" id="NF008187">
    <property type="entry name" value="PRK10939.1"/>
    <property type="match status" value="1"/>
</dbReference>
<dbReference type="InterPro" id="IPR018484">
    <property type="entry name" value="FGGY_N"/>
</dbReference>
<dbReference type="InterPro" id="IPR018485">
    <property type="entry name" value="FGGY_C"/>
</dbReference>
<evidence type="ECO:0000259" key="4">
    <source>
        <dbReference type="Pfam" id="PF00370"/>
    </source>
</evidence>
<dbReference type="RefSeq" id="WP_272163411.1">
    <property type="nucleotide sequence ID" value="NZ_CP116507.1"/>
</dbReference>
<dbReference type="EMBL" id="CP116507">
    <property type="protein sequence ID" value="WCG22847.1"/>
    <property type="molecule type" value="Genomic_DNA"/>
</dbReference>
<dbReference type="EC" id="2.7.1.189" evidence="6"/>
<evidence type="ECO:0000256" key="3">
    <source>
        <dbReference type="ARBA" id="ARBA00022777"/>
    </source>
</evidence>
<dbReference type="GO" id="GO:0005975">
    <property type="term" value="P:carbohydrate metabolic process"/>
    <property type="evidence" value="ECO:0007669"/>
    <property type="project" value="InterPro"/>
</dbReference>
<comment type="similarity">
    <text evidence="1">Belongs to the FGGY kinase family.</text>
</comment>
<dbReference type="InterPro" id="IPR050406">
    <property type="entry name" value="FGGY_Carb_Kinase"/>
</dbReference>